<dbReference type="EMBL" id="JBDJNQ010000004">
    <property type="protein sequence ID" value="MEN5377717.1"/>
    <property type="molecule type" value="Genomic_DNA"/>
</dbReference>
<evidence type="ECO:0000313" key="5">
    <source>
        <dbReference type="EMBL" id="MEN5377717.1"/>
    </source>
</evidence>
<gene>
    <name evidence="5" type="ORF">ABE541_10620</name>
</gene>
<evidence type="ECO:0000256" key="1">
    <source>
        <dbReference type="PROSITE-ProRule" id="PRU01360"/>
    </source>
</evidence>
<dbReference type="InterPro" id="IPR037066">
    <property type="entry name" value="Plug_dom_sf"/>
</dbReference>
<keyword evidence="1" id="KW-0812">Transmembrane</keyword>
<comment type="subcellular location">
    <subcellularLocation>
        <location evidence="1">Cell outer membrane</location>
        <topology evidence="1">Multi-pass membrane protein</topology>
    </subcellularLocation>
</comment>
<dbReference type="Gene3D" id="2.60.40.1120">
    <property type="entry name" value="Carboxypeptidase-like, regulatory domain"/>
    <property type="match status" value="1"/>
</dbReference>
<dbReference type="SUPFAM" id="SSF49464">
    <property type="entry name" value="Carboxypeptidase regulatory domain-like"/>
    <property type="match status" value="1"/>
</dbReference>
<dbReference type="Proteomes" id="UP001409291">
    <property type="component" value="Unassembled WGS sequence"/>
</dbReference>
<keyword evidence="2" id="KW-0798">TonB box</keyword>
<organism evidence="5 6">
    <name type="scientific">Sphingobacterium kitahiroshimense</name>
    <dbReference type="NCBI Taxonomy" id="470446"/>
    <lineage>
        <taxon>Bacteria</taxon>
        <taxon>Pseudomonadati</taxon>
        <taxon>Bacteroidota</taxon>
        <taxon>Sphingobacteriia</taxon>
        <taxon>Sphingobacteriales</taxon>
        <taxon>Sphingobacteriaceae</taxon>
        <taxon>Sphingobacterium</taxon>
    </lineage>
</organism>
<keyword evidence="1" id="KW-0813">Transport</keyword>
<keyword evidence="1" id="KW-1134">Transmembrane beta strand</keyword>
<dbReference type="InterPro" id="IPR023997">
    <property type="entry name" value="TonB-dep_OMP_SusC/RagA_CS"/>
</dbReference>
<dbReference type="InterPro" id="IPR023996">
    <property type="entry name" value="TonB-dep_OMP_SusC/RagA"/>
</dbReference>
<comment type="caution">
    <text evidence="5">The sequence shown here is derived from an EMBL/GenBank/DDBJ whole genome shotgun (WGS) entry which is preliminary data.</text>
</comment>
<evidence type="ECO:0000259" key="3">
    <source>
        <dbReference type="Pfam" id="PF00593"/>
    </source>
</evidence>
<keyword evidence="5" id="KW-0675">Receptor</keyword>
<dbReference type="InterPro" id="IPR039426">
    <property type="entry name" value="TonB-dep_rcpt-like"/>
</dbReference>
<dbReference type="Pfam" id="PF07715">
    <property type="entry name" value="Plug"/>
    <property type="match status" value="1"/>
</dbReference>
<evidence type="ECO:0000259" key="4">
    <source>
        <dbReference type="Pfam" id="PF07715"/>
    </source>
</evidence>
<dbReference type="InterPro" id="IPR000531">
    <property type="entry name" value="Beta-barrel_TonB"/>
</dbReference>
<protein>
    <submittedName>
        <fullName evidence="5">TonB-dependent receptor</fullName>
    </submittedName>
</protein>
<dbReference type="SUPFAM" id="SSF56935">
    <property type="entry name" value="Porins"/>
    <property type="match status" value="1"/>
</dbReference>
<dbReference type="PROSITE" id="PS52016">
    <property type="entry name" value="TONB_DEPENDENT_REC_3"/>
    <property type="match status" value="1"/>
</dbReference>
<accession>A0ABV0BT03</accession>
<comment type="similarity">
    <text evidence="1 2">Belongs to the TonB-dependent receptor family.</text>
</comment>
<feature type="domain" description="TonB-dependent receptor-like beta-barrel" evidence="3">
    <location>
        <begin position="428"/>
        <end position="846"/>
    </location>
</feature>
<evidence type="ECO:0000256" key="2">
    <source>
        <dbReference type="RuleBase" id="RU003357"/>
    </source>
</evidence>
<dbReference type="Gene3D" id="2.170.130.10">
    <property type="entry name" value="TonB-dependent receptor, plug domain"/>
    <property type="match status" value="1"/>
</dbReference>
<sequence length="1152" mass="127224">MRKSLLFSVAAGLISYPDAHAISVSKNANLTVTAFEFSDRIFQSTVQGKILGPSGPIAGATVTLAGTKNSTMTDAEGNFKIIAPIGATLHISIIGFRSRDVKITANTLSATLETNESTLDEVVIVGYGSQKKSNLTGAVSTVNVEKVLGSRPIPDAARGLQGTIPGLSIVVPSGEVGSDPIMKIRGQIASINGSSNPLILVDNVEIPSINLINPNDIESVTVLKDAASSSIYGAKAAFGVVLITTKKGSSTDSNVVTYSNNLSLQSPFKPIEIAGIDGLEYTLEAHENMKASGPAGGFWRVNRESFERVKEWQQKYGGTVGNYDPVLYGRDWYYESGEKYGLRLYDPAAVMIKDNAFSQIHNLSLNGKSNKTTYNLSAGYLGQQGMMKPAPHDDYSRFNATLNVSTKVSEFLTVRGGAMYADGTKRYPNSATGFTSDPWLYLYRWSRLFPIAAQQDGVDVRDPYFDTKNAHDAFKINRYLNLNLGSTLNVTKNWDIQLDYAYSTQNNTDKSSMPTAKGAWHWYAPIASVDADGWPIYVDENGVATDTGGIPAYQFPIEQYIGKDQTYISRSNYFSKKHTFNAFSTYTLNIADKHDFKFMAGTNIVANLWESNYAKRTNLINEKNPQFNFATGIETSGGDKYWESQAGFFGRLNYAYDNKYLLEANLRYDGASKFPTHLRWRWFPSFSAGWVISNERFMEPLKPVLSFAKFRGSWGSIGDQSISNSMYVPTMAIGKNSWVSSAGNQFYQLGTPLAVSDAIMWQDIEHINLGADLRFFNNKLGLVVELYERSTKNMIVGGDALPATFGAGAPQGNYGNLRTRGWELALDYSHKFQNGLRLNFNANIADAISVVTKGIDWQDKWEDRKLATSYSTGRRYGDIYGFVTDRLYQREDFVYDDQGKFMQTTIVRDGSAKVTNMLTGNNPVYQTYFEDGNQILLMSPGDVKFVDVNGDGYIDAGKGVNGDMGDMVVIGNSTPRYDFGFRLGAEYKGFDLSLFFQGIGKRSIWGDGQLAIPGYHVKDGAMPQTIAEDFWKADRTDAFYPRAWNLNGSNSGYVMRPQTRYMLDMSYFKIKNITFGYALSPSVLKTIHLKNARIYVSLENFFTFDNLKGLPIDPETISGNSMLQSGGNYNLGRTGAGNPSFKSASMGIQIGL</sequence>
<reference evidence="5 6" key="1">
    <citation type="submission" date="2024-04" db="EMBL/GenBank/DDBJ databases">
        <title>WGS of bacteria from Torrens River.</title>
        <authorList>
            <person name="Wyrsch E.R."/>
            <person name="Drigo B."/>
        </authorList>
    </citation>
    <scope>NUCLEOTIDE SEQUENCE [LARGE SCALE GENOMIC DNA]</scope>
    <source>
        <strain evidence="5 6">TWI391</strain>
    </source>
</reference>
<keyword evidence="1" id="KW-0998">Cell outer membrane</keyword>
<dbReference type="InterPro" id="IPR008969">
    <property type="entry name" value="CarboxyPept-like_regulatory"/>
</dbReference>
<keyword evidence="1 2" id="KW-0472">Membrane</keyword>
<feature type="domain" description="TonB-dependent receptor plug" evidence="4">
    <location>
        <begin position="132"/>
        <end position="240"/>
    </location>
</feature>
<dbReference type="InterPro" id="IPR012910">
    <property type="entry name" value="Plug_dom"/>
</dbReference>
<dbReference type="Pfam" id="PF13715">
    <property type="entry name" value="CarbopepD_reg_2"/>
    <property type="match status" value="1"/>
</dbReference>
<evidence type="ECO:0000313" key="6">
    <source>
        <dbReference type="Proteomes" id="UP001409291"/>
    </source>
</evidence>
<dbReference type="NCBIfam" id="TIGR04056">
    <property type="entry name" value="OMP_RagA_SusC"/>
    <property type="match status" value="1"/>
</dbReference>
<dbReference type="RefSeq" id="WP_183912275.1">
    <property type="nucleotide sequence ID" value="NZ_JBDJLH010000002.1"/>
</dbReference>
<proteinExistence type="inferred from homology"/>
<keyword evidence="6" id="KW-1185">Reference proteome</keyword>
<dbReference type="Pfam" id="PF00593">
    <property type="entry name" value="TonB_dep_Rec_b-barrel"/>
    <property type="match status" value="1"/>
</dbReference>
<dbReference type="NCBIfam" id="TIGR04057">
    <property type="entry name" value="SusC_RagA_signa"/>
    <property type="match status" value="1"/>
</dbReference>
<name>A0ABV0BT03_9SPHI</name>